<proteinExistence type="predicted"/>
<evidence type="ECO:0000256" key="1">
    <source>
        <dbReference type="SAM" id="MobiDB-lite"/>
    </source>
</evidence>
<evidence type="ECO:0000313" key="3">
    <source>
        <dbReference type="Proteomes" id="UP000297299"/>
    </source>
</evidence>
<evidence type="ECO:0000313" key="2">
    <source>
        <dbReference type="EMBL" id="TEY50791.1"/>
    </source>
</evidence>
<sequence length="195" mass="21887">MSDPLENLFPEGVPHTRAPNIKHESGALITPKNDSSKSHQKFKLEHFKDESGSGSLSTPRKSYESKSYTKYDSSYGKSESAESNEPGTRHKKHESGPLSTPTMRHRPRFNNADNAKSSCTHVPFAQLSSGALFGHRDPPRFGYFAPQHLTSSLYGWKEIEGIALALFLMYGDLRYSGEELVNKFQEDFGINFLDE</sequence>
<dbReference type="OrthoDB" id="10423198at2759"/>
<dbReference type="EMBL" id="PHWZ01000271">
    <property type="protein sequence ID" value="TEY50791.1"/>
    <property type="molecule type" value="Genomic_DNA"/>
</dbReference>
<organism evidence="2 3">
    <name type="scientific">Botryotinia calthae</name>
    <dbReference type="NCBI Taxonomy" id="38488"/>
    <lineage>
        <taxon>Eukaryota</taxon>
        <taxon>Fungi</taxon>
        <taxon>Dikarya</taxon>
        <taxon>Ascomycota</taxon>
        <taxon>Pezizomycotina</taxon>
        <taxon>Leotiomycetes</taxon>
        <taxon>Helotiales</taxon>
        <taxon>Sclerotiniaceae</taxon>
        <taxon>Botryotinia</taxon>
    </lineage>
</organism>
<feature type="region of interest" description="Disordered" evidence="1">
    <location>
        <begin position="1"/>
        <end position="115"/>
    </location>
</feature>
<name>A0A4Y8CY98_9HELO</name>
<protein>
    <submittedName>
        <fullName evidence="2">Uncharacterized protein</fullName>
    </submittedName>
</protein>
<feature type="compositionally biased region" description="Basic and acidic residues" evidence="1">
    <location>
        <begin position="34"/>
        <end position="51"/>
    </location>
</feature>
<comment type="caution">
    <text evidence="2">The sequence shown here is derived from an EMBL/GenBank/DDBJ whole genome shotgun (WGS) entry which is preliminary data.</text>
</comment>
<feature type="compositionally biased region" description="Polar residues" evidence="1">
    <location>
        <begin position="70"/>
        <end position="86"/>
    </location>
</feature>
<dbReference type="Proteomes" id="UP000297299">
    <property type="component" value="Unassembled WGS sequence"/>
</dbReference>
<gene>
    <name evidence="2" type="ORF">BOTCAL_0272g00030</name>
</gene>
<reference evidence="2 3" key="1">
    <citation type="submission" date="2017-11" db="EMBL/GenBank/DDBJ databases">
        <title>Comparative genomics of Botrytis spp.</title>
        <authorList>
            <person name="Valero-Jimenez C.A."/>
            <person name="Tapia P."/>
            <person name="Veloso J."/>
            <person name="Silva-Moreno E."/>
            <person name="Staats M."/>
            <person name="Valdes J.H."/>
            <person name="Van Kan J.A.L."/>
        </authorList>
    </citation>
    <scope>NUCLEOTIDE SEQUENCE [LARGE SCALE GENOMIC DNA]</scope>
    <source>
        <strain evidence="2 3">MUCL2830</strain>
    </source>
</reference>
<keyword evidence="3" id="KW-1185">Reference proteome</keyword>
<accession>A0A4Y8CY98</accession>
<dbReference type="AlphaFoldDB" id="A0A4Y8CY98"/>